<keyword evidence="1" id="KW-0004">4Fe-4S</keyword>
<dbReference type="GO" id="GO:0005525">
    <property type="term" value="F:GTP binding"/>
    <property type="evidence" value="ECO:0007669"/>
    <property type="project" value="InterPro"/>
</dbReference>
<name>A0A485LUW6_9ZZZZ</name>
<reference evidence="6" key="1">
    <citation type="submission" date="2019-03" db="EMBL/GenBank/DDBJ databases">
        <authorList>
            <person name="Hao L."/>
        </authorList>
    </citation>
    <scope>NUCLEOTIDE SEQUENCE</scope>
</reference>
<evidence type="ECO:0000256" key="4">
    <source>
        <dbReference type="ARBA" id="ARBA00023014"/>
    </source>
</evidence>
<keyword evidence="3" id="KW-0408">Iron</keyword>
<gene>
    <name evidence="6" type="primary">mobB</name>
    <name evidence="6" type="ORF">SCFA_1020003</name>
</gene>
<dbReference type="InterPro" id="IPR027417">
    <property type="entry name" value="P-loop_NTPase"/>
</dbReference>
<keyword evidence="2" id="KW-0479">Metal-binding</keyword>
<evidence type="ECO:0000313" key="6">
    <source>
        <dbReference type="EMBL" id="VFU11210.1"/>
    </source>
</evidence>
<dbReference type="Gene3D" id="3.40.50.300">
    <property type="entry name" value="P-loop containing nucleotide triphosphate hydrolases"/>
    <property type="match status" value="1"/>
</dbReference>
<keyword evidence="4" id="KW-0411">Iron-sulfur</keyword>
<dbReference type="Pfam" id="PF03205">
    <property type="entry name" value="MobB"/>
    <property type="match status" value="1"/>
</dbReference>
<evidence type="ECO:0000256" key="3">
    <source>
        <dbReference type="ARBA" id="ARBA00023004"/>
    </source>
</evidence>
<evidence type="ECO:0000256" key="1">
    <source>
        <dbReference type="ARBA" id="ARBA00022485"/>
    </source>
</evidence>
<dbReference type="InterPro" id="IPR004435">
    <property type="entry name" value="MobB_dom"/>
</dbReference>
<dbReference type="GO" id="GO:0046872">
    <property type="term" value="F:metal ion binding"/>
    <property type="evidence" value="ECO:0007669"/>
    <property type="project" value="UniProtKB-KW"/>
</dbReference>
<dbReference type="GO" id="GO:0006777">
    <property type="term" value="P:Mo-molybdopterin cofactor biosynthetic process"/>
    <property type="evidence" value="ECO:0007669"/>
    <property type="project" value="InterPro"/>
</dbReference>
<dbReference type="EMBL" id="CAADRN010000005">
    <property type="protein sequence ID" value="VFU11210.1"/>
    <property type="molecule type" value="Genomic_DNA"/>
</dbReference>
<dbReference type="InterPro" id="IPR052539">
    <property type="entry name" value="MGD_biosynthesis_adapter"/>
</dbReference>
<dbReference type="PANTHER" id="PTHR40072:SF1">
    <property type="entry name" value="MOLYBDOPTERIN-GUANINE DINUCLEOTIDE BIOSYNTHESIS ADAPTER PROTEIN"/>
    <property type="match status" value="1"/>
</dbReference>
<organism evidence="6">
    <name type="scientific">anaerobic digester metagenome</name>
    <dbReference type="NCBI Taxonomy" id="1263854"/>
    <lineage>
        <taxon>unclassified sequences</taxon>
        <taxon>metagenomes</taxon>
        <taxon>ecological metagenomes</taxon>
    </lineage>
</organism>
<evidence type="ECO:0000259" key="5">
    <source>
        <dbReference type="PROSITE" id="PS51656"/>
    </source>
</evidence>
<dbReference type="PROSITE" id="PS51656">
    <property type="entry name" value="4FE4S"/>
    <property type="match status" value="1"/>
</dbReference>
<sequence length="250" mass="28041">MKVFSVFGVSLSGKTTTIEHIIAELKRRGYRVGSVKNIHFEKFTLDLEGSNTWRHKQAGSELVVARGLRETGILFPQKLGLDKILSYFDHDYVVVEGVADTVLPKILCAGETGEIESRLNDLVFLISGRISNQLSKYKNVPVLNPLRDIEKLVDLIEEKVTEKMPFVQGLDHCNACGSNCRDLVAGILKGERRREECVYVKNRVSLFIGQQEVKVNSSFVAGLRMLLDGLLAQQEYYNPGDEIKITIGKK</sequence>
<dbReference type="PANTHER" id="PTHR40072">
    <property type="entry name" value="MOLYBDOPTERIN-GUANINE DINUCLEOTIDE BIOSYNTHESIS ADAPTER PROTEIN-RELATED"/>
    <property type="match status" value="1"/>
</dbReference>
<proteinExistence type="predicted"/>
<dbReference type="GO" id="GO:0051539">
    <property type="term" value="F:4 iron, 4 sulfur cluster binding"/>
    <property type="evidence" value="ECO:0007669"/>
    <property type="project" value="UniProtKB-KW"/>
</dbReference>
<dbReference type="InterPro" id="IPR007202">
    <property type="entry name" value="4Fe-4S_dom"/>
</dbReference>
<accession>A0A485LUW6</accession>
<dbReference type="NCBIfam" id="TIGR00176">
    <property type="entry name" value="mobB"/>
    <property type="match status" value="1"/>
</dbReference>
<protein>
    <submittedName>
        <fullName evidence="6">Molybdopterin-guanine dinucleotide biosynthesis adapter protein</fullName>
    </submittedName>
</protein>
<evidence type="ECO:0000256" key="2">
    <source>
        <dbReference type="ARBA" id="ARBA00022723"/>
    </source>
</evidence>
<dbReference type="SUPFAM" id="SSF52540">
    <property type="entry name" value="P-loop containing nucleoside triphosphate hydrolases"/>
    <property type="match status" value="1"/>
</dbReference>
<feature type="domain" description="4Fe-4S" evidence="5">
    <location>
        <begin position="151"/>
        <end position="214"/>
    </location>
</feature>
<dbReference type="AlphaFoldDB" id="A0A485LUW6"/>